<dbReference type="Pfam" id="PF08890">
    <property type="entry name" value="Phage_TAC_5"/>
    <property type="match status" value="1"/>
</dbReference>
<evidence type="ECO:0008006" key="3">
    <source>
        <dbReference type="Google" id="ProtNLM"/>
    </source>
</evidence>
<comment type="caution">
    <text evidence="1">The sequence shown here is derived from an EMBL/GenBank/DDBJ whole genome shotgun (WGS) entry which is preliminary data.</text>
</comment>
<sequence>MAEQFSVKDFIRERETARQELQFKGFKAPFIIQEVTNEENEHLQAQSTVVRVSRGQRIRDLNQQKYTEALLVAAVVQPDLNSTDLQKAYGTPGDPAGTLKRMLSMGELTELSQAVTVLCGLDQSQDDEVEGVKN</sequence>
<reference evidence="1" key="1">
    <citation type="submission" date="2023-08" db="EMBL/GenBank/DDBJ databases">
        <authorList>
            <person name="Page C.A."/>
            <person name="Perez-Diaz I.M."/>
        </authorList>
    </citation>
    <scope>NUCLEOTIDE SEQUENCE</scope>
    <source>
        <strain evidence="1">3.8.38</strain>
    </source>
</reference>
<dbReference type="Proteomes" id="UP001254075">
    <property type="component" value="Unassembled WGS sequence"/>
</dbReference>
<name>A0AAW8WA32_9LACO</name>
<dbReference type="AlphaFoldDB" id="A0AAW8WA32"/>
<dbReference type="InterPro" id="IPR014986">
    <property type="entry name" value="XkdN-like"/>
</dbReference>
<protein>
    <recommendedName>
        <fullName evidence="3">Phage portal protein</fullName>
    </recommendedName>
</protein>
<evidence type="ECO:0000313" key="1">
    <source>
        <dbReference type="EMBL" id="MDT7015320.1"/>
    </source>
</evidence>
<evidence type="ECO:0000313" key="2">
    <source>
        <dbReference type="Proteomes" id="UP001254075"/>
    </source>
</evidence>
<accession>A0AAW8WA32</accession>
<dbReference type="Gene3D" id="3.30.2220.30">
    <property type="match status" value="1"/>
</dbReference>
<organism evidence="1 2">
    <name type="scientific">Levilactobacillus namurensis</name>
    <dbReference type="NCBI Taxonomy" id="380393"/>
    <lineage>
        <taxon>Bacteria</taxon>
        <taxon>Bacillati</taxon>
        <taxon>Bacillota</taxon>
        <taxon>Bacilli</taxon>
        <taxon>Lactobacillales</taxon>
        <taxon>Lactobacillaceae</taxon>
        <taxon>Levilactobacillus</taxon>
    </lineage>
</organism>
<dbReference type="RefSeq" id="WP_313845677.1">
    <property type="nucleotide sequence ID" value="NZ_JAVLAM010000005.1"/>
</dbReference>
<gene>
    <name evidence="1" type="ORF">RI532_13140</name>
</gene>
<dbReference type="InterPro" id="IPR038559">
    <property type="entry name" value="XkdN-like_sf"/>
</dbReference>
<dbReference type="EMBL" id="JAVLAM010000005">
    <property type="protein sequence ID" value="MDT7015320.1"/>
    <property type="molecule type" value="Genomic_DNA"/>
</dbReference>
<proteinExistence type="predicted"/>